<evidence type="ECO:0000259" key="2">
    <source>
        <dbReference type="SMART" id="SM00858"/>
    </source>
</evidence>
<dbReference type="RefSeq" id="WP_009567543.1">
    <property type="nucleotide sequence ID" value="NZ_AP025160.1"/>
</dbReference>
<proteinExistence type="predicted"/>
<dbReference type="InterPro" id="IPR013974">
    <property type="entry name" value="SAF"/>
</dbReference>
<dbReference type="EMBL" id="QKQP01000005">
    <property type="protein sequence ID" value="PZD80730.1"/>
    <property type="molecule type" value="Genomic_DNA"/>
</dbReference>
<dbReference type="GeneID" id="65281746"/>
<evidence type="ECO:0000313" key="3">
    <source>
        <dbReference type="EMBL" id="PZD80730.1"/>
    </source>
</evidence>
<dbReference type="Proteomes" id="UP000248886">
    <property type="component" value="Unassembled WGS sequence"/>
</dbReference>
<feature type="region of interest" description="Disordered" evidence="1">
    <location>
        <begin position="192"/>
        <end position="212"/>
    </location>
</feature>
<feature type="compositionally biased region" description="Low complexity" evidence="1">
    <location>
        <begin position="192"/>
        <end position="206"/>
    </location>
</feature>
<evidence type="ECO:0000313" key="4">
    <source>
        <dbReference type="Proteomes" id="UP000248886"/>
    </source>
</evidence>
<dbReference type="Pfam" id="PF16976">
    <property type="entry name" value="RcpC"/>
    <property type="match status" value="1"/>
</dbReference>
<dbReference type="Pfam" id="PF08666">
    <property type="entry name" value="SAF"/>
    <property type="match status" value="1"/>
</dbReference>
<dbReference type="AlphaFoldDB" id="A0A2W1K2M0"/>
<dbReference type="SMART" id="SM00858">
    <property type="entry name" value="SAF"/>
    <property type="match status" value="1"/>
</dbReference>
<sequence>MGNTAKIVIAILVLLAIALGVSAYLVSQPSPVVQSKTSAAAPQQPTAGVAVVVAAKTLSAGFPIPPDGVKVLHYPEFPAGAFHETAHVVGKVPQVNIGMGAPVMSSNLLSGLATQVPEGDVAMAIDVNKAIAVGDHLQPGDYVDVFTTLAGDQMTMHGGWPTQSRLLLADLRVLAVGPQTVVRHVAQGEPSAFGPAAGSAGSSNQPPREPPSTVVLQVPVASAATLALASGQGHLLLALRNPKDHTLPDTGAFPTPSPALPPAELPVAQRKAALAKPENRAYAGLTLPGLAGKSKAAERAMHPLPPPPMMEIYQGGQKTAVPY</sequence>
<evidence type="ECO:0000256" key="1">
    <source>
        <dbReference type="SAM" id="MobiDB-lite"/>
    </source>
</evidence>
<gene>
    <name evidence="3" type="primary">cpaB</name>
    <name evidence="3" type="ORF">DN052_09845</name>
</gene>
<accession>A0A2W1K2M0</accession>
<reference evidence="3 4" key="1">
    <citation type="submission" date="2018-06" db="EMBL/GenBank/DDBJ databases">
        <title>Draft sequence of Acidithiobacillus ferrooxidans CCM 4253.</title>
        <authorList>
            <person name="Moya-Beltran A."/>
            <person name="Castro M."/>
            <person name="Covarrubias P.C."/>
            <person name="Issotta F."/>
            <person name="Janiczek O."/>
            <person name="Mandl M."/>
            <person name="Kucera J."/>
            <person name="Quatrini R."/>
        </authorList>
    </citation>
    <scope>NUCLEOTIDE SEQUENCE [LARGE SCALE GENOMIC DNA]</scope>
    <source>
        <strain evidence="3 4">CCM 4253</strain>
    </source>
</reference>
<name>A0A2W1K2M0_ACIFR</name>
<dbReference type="InterPro" id="IPR031571">
    <property type="entry name" value="RcpC_dom"/>
</dbReference>
<dbReference type="OMA" id="MNSKVLM"/>
<dbReference type="InterPro" id="IPR017592">
    <property type="entry name" value="Pilus_assmbl_Flp-typ_CpaB"/>
</dbReference>
<dbReference type="NCBIfam" id="TIGR03177">
    <property type="entry name" value="pilus_cpaB"/>
    <property type="match status" value="1"/>
</dbReference>
<feature type="domain" description="SAF" evidence="2">
    <location>
        <begin position="49"/>
        <end position="109"/>
    </location>
</feature>
<protein>
    <submittedName>
        <fullName evidence="3">Flp pilus assembly protein CpaB</fullName>
    </submittedName>
</protein>
<organism evidence="3 4">
    <name type="scientific">Acidithiobacillus ferrooxidans</name>
    <name type="common">Thiobacillus ferrooxidans</name>
    <dbReference type="NCBI Taxonomy" id="920"/>
    <lineage>
        <taxon>Bacteria</taxon>
        <taxon>Pseudomonadati</taxon>
        <taxon>Pseudomonadota</taxon>
        <taxon>Acidithiobacillia</taxon>
        <taxon>Acidithiobacillales</taxon>
        <taxon>Acidithiobacillaceae</taxon>
        <taxon>Acidithiobacillus</taxon>
    </lineage>
</organism>
<comment type="caution">
    <text evidence="3">The sequence shown here is derived from an EMBL/GenBank/DDBJ whole genome shotgun (WGS) entry which is preliminary data.</text>
</comment>
<dbReference type="OrthoDB" id="8776995at2"/>